<proteinExistence type="predicted"/>
<reference evidence="1 2" key="1">
    <citation type="journal article" date="2019" name="Sci. Rep.">
        <title>Orb-weaving spider Araneus ventricosus genome elucidates the spidroin gene catalogue.</title>
        <authorList>
            <person name="Kono N."/>
            <person name="Nakamura H."/>
            <person name="Ohtoshi R."/>
            <person name="Moran D.A.P."/>
            <person name="Shinohara A."/>
            <person name="Yoshida Y."/>
            <person name="Fujiwara M."/>
            <person name="Mori M."/>
            <person name="Tomita M."/>
            <person name="Arakawa K."/>
        </authorList>
    </citation>
    <scope>NUCLEOTIDE SEQUENCE [LARGE SCALE GENOMIC DNA]</scope>
</reference>
<gene>
    <name evidence="1" type="ORF">AVEN_184051_1</name>
</gene>
<comment type="caution">
    <text evidence="1">The sequence shown here is derived from an EMBL/GenBank/DDBJ whole genome shotgun (WGS) entry which is preliminary data.</text>
</comment>
<dbReference type="AlphaFoldDB" id="A0A4Y2RU43"/>
<organism evidence="1 2">
    <name type="scientific">Araneus ventricosus</name>
    <name type="common">Orbweaver spider</name>
    <name type="synonym">Epeira ventricosa</name>
    <dbReference type="NCBI Taxonomy" id="182803"/>
    <lineage>
        <taxon>Eukaryota</taxon>
        <taxon>Metazoa</taxon>
        <taxon>Ecdysozoa</taxon>
        <taxon>Arthropoda</taxon>
        <taxon>Chelicerata</taxon>
        <taxon>Arachnida</taxon>
        <taxon>Araneae</taxon>
        <taxon>Araneomorphae</taxon>
        <taxon>Entelegynae</taxon>
        <taxon>Araneoidea</taxon>
        <taxon>Araneidae</taxon>
        <taxon>Araneus</taxon>
    </lineage>
</organism>
<dbReference type="EMBL" id="BGPR01147270">
    <property type="protein sequence ID" value="GBN78896.1"/>
    <property type="molecule type" value="Genomic_DNA"/>
</dbReference>
<evidence type="ECO:0000313" key="1">
    <source>
        <dbReference type="EMBL" id="GBN78896.1"/>
    </source>
</evidence>
<evidence type="ECO:0000313" key="2">
    <source>
        <dbReference type="Proteomes" id="UP000499080"/>
    </source>
</evidence>
<protein>
    <submittedName>
        <fullName evidence="1">Uncharacterized protein</fullName>
    </submittedName>
</protein>
<sequence length="190" mass="21669">MTPLLWCIRESLGKLSPDGFTTYLLSTSFSSIPRTSCKGVASSIAFLILRTTSSDAFSKAAKYQNKIKCEIFSRFINPLIPKTIGIEGPQDTGKLNSSSFKDMVNHFPSQITQWQQHCSNSKNPLFPKSIFPSLSNEESVITFNERRWKFPNDIRTFRKAVVFCLKERFGRSRIYRVKASKILEPNNKKS</sequence>
<feature type="non-terminal residue" evidence="1">
    <location>
        <position position="190"/>
    </location>
</feature>
<dbReference type="Proteomes" id="UP000499080">
    <property type="component" value="Unassembled WGS sequence"/>
</dbReference>
<keyword evidence="2" id="KW-1185">Reference proteome</keyword>
<name>A0A4Y2RU43_ARAVE</name>
<accession>A0A4Y2RU43</accession>